<dbReference type="Pfam" id="PF07963">
    <property type="entry name" value="N_methyl"/>
    <property type="match status" value="1"/>
</dbReference>
<evidence type="ECO:0000313" key="7">
    <source>
        <dbReference type="EMBL" id="OGK40587.1"/>
    </source>
</evidence>
<dbReference type="PANTHER" id="PTHR30093">
    <property type="entry name" value="GENERAL SECRETION PATHWAY PROTEIN G"/>
    <property type="match status" value="1"/>
</dbReference>
<dbReference type="AlphaFoldDB" id="A0A1F7IB54"/>
<dbReference type="Gene3D" id="3.30.700.10">
    <property type="entry name" value="Glycoprotein, Type 4 Pilin"/>
    <property type="match status" value="1"/>
</dbReference>
<comment type="subcellular location">
    <subcellularLocation>
        <location evidence="1">Membrane</location>
        <topology evidence="1">Single-pass membrane protein</topology>
    </subcellularLocation>
</comment>
<accession>A0A1F7IB54</accession>
<dbReference type="GO" id="GO:0015628">
    <property type="term" value="P:protein secretion by the type II secretion system"/>
    <property type="evidence" value="ECO:0007669"/>
    <property type="project" value="InterPro"/>
</dbReference>
<evidence type="ECO:0000256" key="1">
    <source>
        <dbReference type="ARBA" id="ARBA00004167"/>
    </source>
</evidence>
<organism evidence="7 8">
    <name type="scientific">Candidatus Roizmanbacteria bacterium RIFCSPLOWO2_01_FULL_37_12</name>
    <dbReference type="NCBI Taxonomy" id="1802056"/>
    <lineage>
        <taxon>Bacteria</taxon>
        <taxon>Candidatus Roizmaniibacteriota</taxon>
    </lineage>
</organism>
<feature type="transmembrane region" description="Helical" evidence="6">
    <location>
        <begin position="6"/>
        <end position="32"/>
    </location>
</feature>
<protein>
    <recommendedName>
        <fullName evidence="9">Type II secretion system protein GspG C-terminal domain-containing protein</fullName>
    </recommendedName>
</protein>
<evidence type="ECO:0000256" key="4">
    <source>
        <dbReference type="ARBA" id="ARBA00022989"/>
    </source>
</evidence>
<evidence type="ECO:0008006" key="9">
    <source>
        <dbReference type="Google" id="ProtNLM"/>
    </source>
</evidence>
<dbReference type="PRINTS" id="PR00813">
    <property type="entry name" value="BCTERIALGSPG"/>
</dbReference>
<dbReference type="InterPro" id="IPR045584">
    <property type="entry name" value="Pilin-like"/>
</dbReference>
<proteinExistence type="predicted"/>
<keyword evidence="2" id="KW-0488">Methylation</keyword>
<keyword evidence="4 6" id="KW-1133">Transmembrane helix</keyword>
<evidence type="ECO:0000256" key="5">
    <source>
        <dbReference type="ARBA" id="ARBA00023136"/>
    </source>
</evidence>
<dbReference type="InterPro" id="IPR012902">
    <property type="entry name" value="N_methyl_site"/>
</dbReference>
<dbReference type="GO" id="GO:0016020">
    <property type="term" value="C:membrane"/>
    <property type="evidence" value="ECO:0007669"/>
    <property type="project" value="UniProtKB-SubCell"/>
</dbReference>
<reference evidence="7 8" key="1">
    <citation type="journal article" date="2016" name="Nat. Commun.">
        <title>Thousands of microbial genomes shed light on interconnected biogeochemical processes in an aquifer system.</title>
        <authorList>
            <person name="Anantharaman K."/>
            <person name="Brown C.T."/>
            <person name="Hug L.A."/>
            <person name="Sharon I."/>
            <person name="Castelle C.J."/>
            <person name="Probst A.J."/>
            <person name="Thomas B.C."/>
            <person name="Singh A."/>
            <person name="Wilkins M.J."/>
            <person name="Karaoz U."/>
            <person name="Brodie E.L."/>
            <person name="Williams K.H."/>
            <person name="Hubbard S.S."/>
            <person name="Banfield J.F."/>
        </authorList>
    </citation>
    <scope>NUCLEOTIDE SEQUENCE [LARGE SCALE GENOMIC DNA]</scope>
</reference>
<dbReference type="NCBIfam" id="TIGR02532">
    <property type="entry name" value="IV_pilin_GFxxxE"/>
    <property type="match status" value="1"/>
</dbReference>
<gene>
    <name evidence="7" type="ORF">A2954_00210</name>
</gene>
<keyword evidence="5 6" id="KW-0472">Membrane</keyword>
<dbReference type="Proteomes" id="UP000177698">
    <property type="component" value="Unassembled WGS sequence"/>
</dbReference>
<evidence type="ECO:0000256" key="3">
    <source>
        <dbReference type="ARBA" id="ARBA00022692"/>
    </source>
</evidence>
<dbReference type="SUPFAM" id="SSF54523">
    <property type="entry name" value="Pili subunits"/>
    <property type="match status" value="1"/>
</dbReference>
<dbReference type="InterPro" id="IPR000983">
    <property type="entry name" value="Bac_GSPG_pilin"/>
</dbReference>
<name>A0A1F7IB54_9BACT</name>
<evidence type="ECO:0000313" key="8">
    <source>
        <dbReference type="Proteomes" id="UP000177698"/>
    </source>
</evidence>
<dbReference type="STRING" id="1802056.A2954_00210"/>
<evidence type="ECO:0000256" key="2">
    <source>
        <dbReference type="ARBA" id="ARBA00022481"/>
    </source>
</evidence>
<dbReference type="PANTHER" id="PTHR30093:SF44">
    <property type="entry name" value="TYPE II SECRETION SYSTEM CORE PROTEIN G"/>
    <property type="match status" value="1"/>
</dbReference>
<evidence type="ECO:0000256" key="6">
    <source>
        <dbReference type="SAM" id="Phobius"/>
    </source>
</evidence>
<comment type="caution">
    <text evidence="7">The sequence shown here is derived from an EMBL/GenBank/DDBJ whole genome shotgun (WGS) entry which is preliminary data.</text>
</comment>
<keyword evidence="3 6" id="KW-0812">Transmembrane</keyword>
<dbReference type="EMBL" id="MGAG01000023">
    <property type="protein sequence ID" value="OGK40587.1"/>
    <property type="molecule type" value="Genomic_DNA"/>
</dbReference>
<sequence>MKKNAFTMIEILVVVTIIGILYGTAALTYSSLTRSSRDARRRADLEQIRAALEMYRSSETTANGQYPTFNASNCANLVTDITNFTNYLPIVPVDPKPGPPANFFYLCDSSPAGYTLYSTVESVDSASCGVDCGDGVPCEYAVGPYGKTCGP</sequence>
<dbReference type="GO" id="GO:0015627">
    <property type="term" value="C:type II protein secretion system complex"/>
    <property type="evidence" value="ECO:0007669"/>
    <property type="project" value="InterPro"/>
</dbReference>